<feature type="compositionally biased region" description="Polar residues" evidence="13">
    <location>
        <begin position="26"/>
        <end position="36"/>
    </location>
</feature>
<comment type="catalytic activity">
    <reaction evidence="11">
        <text>L-seryl-[protein] + ATP = O-phospho-L-seryl-[protein] + ADP + H(+)</text>
        <dbReference type="Rhea" id="RHEA:17989"/>
        <dbReference type="Rhea" id="RHEA-COMP:9863"/>
        <dbReference type="Rhea" id="RHEA-COMP:11604"/>
        <dbReference type="ChEBI" id="CHEBI:15378"/>
        <dbReference type="ChEBI" id="CHEBI:29999"/>
        <dbReference type="ChEBI" id="CHEBI:30616"/>
        <dbReference type="ChEBI" id="CHEBI:83421"/>
        <dbReference type="ChEBI" id="CHEBI:456216"/>
        <dbReference type="EC" id="2.7.11.17"/>
    </reaction>
</comment>
<evidence type="ECO:0000256" key="7">
    <source>
        <dbReference type="ARBA" id="ARBA00022777"/>
    </source>
</evidence>
<reference evidence="16" key="2">
    <citation type="submission" date="2025-08" db="UniProtKB">
        <authorList>
            <consortium name="RefSeq"/>
        </authorList>
    </citation>
    <scope>IDENTIFICATION</scope>
    <source>
        <strain evidence="16">MV-25-SWS-2005</strain>
        <tissue evidence="16">Whole body</tissue>
    </source>
</reference>
<evidence type="ECO:0000259" key="14">
    <source>
        <dbReference type="PROSITE" id="PS50011"/>
    </source>
</evidence>
<evidence type="ECO:0000256" key="11">
    <source>
        <dbReference type="ARBA" id="ARBA00047430"/>
    </source>
</evidence>
<dbReference type="AlphaFoldDB" id="A0A6I8W631"/>
<evidence type="ECO:0000256" key="6">
    <source>
        <dbReference type="ARBA" id="ARBA00022741"/>
    </source>
</evidence>
<keyword evidence="8 12" id="KW-0067">ATP-binding</keyword>
<name>A0A6I8W631_DROPS</name>
<feature type="binding site" evidence="12">
    <location>
        <position position="348"/>
    </location>
    <ligand>
        <name>ATP</name>
        <dbReference type="ChEBI" id="CHEBI:30616"/>
    </ligand>
</feature>
<feature type="domain" description="Protein kinase" evidence="14">
    <location>
        <begin position="319"/>
        <end position="591"/>
    </location>
</feature>
<dbReference type="PROSITE" id="PS00108">
    <property type="entry name" value="PROTEIN_KINASE_ST"/>
    <property type="match status" value="1"/>
</dbReference>
<dbReference type="InterPro" id="IPR000719">
    <property type="entry name" value="Prot_kinase_dom"/>
</dbReference>
<dbReference type="Gene3D" id="3.30.200.20">
    <property type="entry name" value="Phosphorylase Kinase, domain 1"/>
    <property type="match status" value="1"/>
</dbReference>
<evidence type="ECO:0000256" key="5">
    <source>
        <dbReference type="ARBA" id="ARBA00022679"/>
    </source>
</evidence>
<sequence>MDAAQQSTITAGNLRSPEKEHVTAFAGTTGNENGREVQTFSEDDDDYVIVDKAQNGCEYTRLEKMGKQHTPHKTLQQISIESKQSNGRHSMSETICPDPSGAKPKTRNIVDDKIIQTLPTENISATNSKRVQIGKFLEGSKRFHNVVQSKDCCDLRQSDIDGPQNKPESEYPQLKCVYSRPIFLKSQSLEIYNEPNSFQITQSRLLPNINENYSNDNQNQTAQASDSVSQLTKSIDHLLDLNGEELDKSTCEATCLAQRPHIPLNLQSMETRPIYPNVPYSPYGSPFGSPRSNRRRPPLRESRRISIERSGSFLQLNQYKLMDQIGQGSYGLVKLAYSEEDSTHYAMKILSKKRLLRQAGLMRRGPKKTTSPLDRVYREIAVLKKLDHPNVVKLVEVLDDPIEDSLYMVFEWVKQGEVLRIPTDNPLSEERVWSIFRETLLGLEYLHYQKIIHADIKPGNLLLTECGHIKIADLGVCNEFLGEDAIMSNGSTGGTPAFRAPETLILGQNVYCGRASDVWALGATLYSLIFGNVPFLADSIPLLYERIQQDPVVFPQKLTVSENLKRCILHMLEKNATQRITVPELKINDWVTTSGVYPLPTEEENCCLVQVDEEDINSVVRSIPKCIWQGITTRRFSIRKIRTRWTIKLSTRLLPNVSRQV</sequence>
<evidence type="ECO:0000256" key="8">
    <source>
        <dbReference type="ARBA" id="ARBA00022840"/>
    </source>
</evidence>
<evidence type="ECO:0000313" key="16">
    <source>
        <dbReference type="RefSeq" id="XP_033238808.1"/>
    </source>
</evidence>
<keyword evidence="5" id="KW-0808">Transferase</keyword>
<evidence type="ECO:0000256" key="1">
    <source>
        <dbReference type="ARBA" id="ARBA00004496"/>
    </source>
</evidence>
<proteinExistence type="predicted"/>
<dbReference type="GO" id="GO:0005516">
    <property type="term" value="F:calmodulin binding"/>
    <property type="evidence" value="ECO:0007669"/>
    <property type="project" value="UniProtKB-KW"/>
</dbReference>
<dbReference type="PANTHER" id="PTHR24346">
    <property type="entry name" value="MAP/MICROTUBULE AFFINITY-REGULATING KINASE"/>
    <property type="match status" value="1"/>
</dbReference>
<dbReference type="PANTHER" id="PTHR24346:SF77">
    <property type="entry name" value="SERINE THREONINE PROTEIN KINASE"/>
    <property type="match status" value="1"/>
</dbReference>
<dbReference type="FunFam" id="3.30.200.20:FF:000429">
    <property type="entry name" value="Calcium/calmodulin-dependent protein kinase kinase"/>
    <property type="match status" value="1"/>
</dbReference>
<evidence type="ECO:0000256" key="2">
    <source>
        <dbReference type="ARBA" id="ARBA00012434"/>
    </source>
</evidence>
<dbReference type="PROSITE" id="PS50011">
    <property type="entry name" value="PROTEIN_KINASE_DOM"/>
    <property type="match status" value="1"/>
</dbReference>
<keyword evidence="4" id="KW-0723">Serine/threonine-protein kinase</keyword>
<dbReference type="RefSeq" id="XP_033238808.1">
    <property type="nucleotide sequence ID" value="XM_033382917.1"/>
</dbReference>
<accession>A0A6I8W631</accession>
<evidence type="ECO:0000256" key="13">
    <source>
        <dbReference type="SAM" id="MobiDB-lite"/>
    </source>
</evidence>
<protein>
    <recommendedName>
        <fullName evidence="2">calcium/calmodulin-dependent protein kinase</fullName>
        <ecNumber evidence="2">2.7.11.17</ecNumber>
    </recommendedName>
</protein>
<dbReference type="SMART" id="SM00220">
    <property type="entry name" value="S_TKc"/>
    <property type="match status" value="1"/>
</dbReference>
<evidence type="ECO:0000256" key="3">
    <source>
        <dbReference type="ARBA" id="ARBA00022490"/>
    </source>
</evidence>
<feature type="compositionally biased region" description="Polar residues" evidence="13">
    <location>
        <begin position="1"/>
        <end position="13"/>
    </location>
</feature>
<dbReference type="InterPro" id="IPR017441">
    <property type="entry name" value="Protein_kinase_ATP_BS"/>
</dbReference>
<dbReference type="Pfam" id="PF00069">
    <property type="entry name" value="Pkinase"/>
    <property type="match status" value="1"/>
</dbReference>
<dbReference type="SUPFAM" id="SSF56112">
    <property type="entry name" value="Protein kinase-like (PK-like)"/>
    <property type="match status" value="1"/>
</dbReference>
<feature type="compositionally biased region" description="Polar residues" evidence="13">
    <location>
        <begin position="82"/>
        <end position="93"/>
    </location>
</feature>
<dbReference type="ExpressionAtlas" id="A0A6I8W631">
    <property type="expression patterns" value="baseline"/>
</dbReference>
<gene>
    <name evidence="16" type="primary">LOC6897800</name>
</gene>
<keyword evidence="9" id="KW-0112">Calmodulin-binding</keyword>
<keyword evidence="3" id="KW-0963">Cytoplasm</keyword>
<keyword evidence="15" id="KW-1185">Reference proteome</keyword>
<comment type="subcellular location">
    <subcellularLocation>
        <location evidence="1">Cytoplasm</location>
    </subcellularLocation>
</comment>
<organism evidence="15 16">
    <name type="scientific">Drosophila pseudoobscura pseudoobscura</name>
    <name type="common">Fruit fly</name>
    <dbReference type="NCBI Taxonomy" id="46245"/>
    <lineage>
        <taxon>Eukaryota</taxon>
        <taxon>Metazoa</taxon>
        <taxon>Ecdysozoa</taxon>
        <taxon>Arthropoda</taxon>
        <taxon>Hexapoda</taxon>
        <taxon>Insecta</taxon>
        <taxon>Pterygota</taxon>
        <taxon>Neoptera</taxon>
        <taxon>Endopterygota</taxon>
        <taxon>Diptera</taxon>
        <taxon>Brachycera</taxon>
        <taxon>Muscomorpha</taxon>
        <taxon>Ephydroidea</taxon>
        <taxon>Drosophilidae</taxon>
        <taxon>Drosophila</taxon>
        <taxon>Sophophora</taxon>
    </lineage>
</organism>
<keyword evidence="7 16" id="KW-0418">Kinase</keyword>
<feature type="region of interest" description="Disordered" evidence="13">
    <location>
        <begin position="280"/>
        <end position="302"/>
    </location>
</feature>
<dbReference type="GO" id="GO:0005737">
    <property type="term" value="C:cytoplasm"/>
    <property type="evidence" value="ECO:0007669"/>
    <property type="project" value="UniProtKB-SubCell"/>
</dbReference>
<evidence type="ECO:0000256" key="4">
    <source>
        <dbReference type="ARBA" id="ARBA00022527"/>
    </source>
</evidence>
<dbReference type="EC" id="2.7.11.17" evidence="2"/>
<dbReference type="GO" id="GO:0005524">
    <property type="term" value="F:ATP binding"/>
    <property type="evidence" value="ECO:0007669"/>
    <property type="project" value="UniProtKB-UniRule"/>
</dbReference>
<evidence type="ECO:0000256" key="10">
    <source>
        <dbReference type="ARBA" id="ARBA00047307"/>
    </source>
</evidence>
<evidence type="ECO:0000256" key="9">
    <source>
        <dbReference type="ARBA" id="ARBA00022860"/>
    </source>
</evidence>
<dbReference type="GO" id="GO:0035556">
    <property type="term" value="P:intracellular signal transduction"/>
    <property type="evidence" value="ECO:0007669"/>
    <property type="project" value="TreeGrafter"/>
</dbReference>
<dbReference type="PROSITE" id="PS00107">
    <property type="entry name" value="PROTEIN_KINASE_ATP"/>
    <property type="match status" value="1"/>
</dbReference>
<dbReference type="InterPro" id="IPR011009">
    <property type="entry name" value="Kinase-like_dom_sf"/>
</dbReference>
<keyword evidence="6 12" id="KW-0547">Nucleotide-binding</keyword>
<comment type="catalytic activity">
    <reaction evidence="10">
        <text>L-threonyl-[protein] + ATP = O-phospho-L-threonyl-[protein] + ADP + H(+)</text>
        <dbReference type="Rhea" id="RHEA:46608"/>
        <dbReference type="Rhea" id="RHEA-COMP:11060"/>
        <dbReference type="Rhea" id="RHEA-COMP:11605"/>
        <dbReference type="ChEBI" id="CHEBI:15378"/>
        <dbReference type="ChEBI" id="CHEBI:30013"/>
        <dbReference type="ChEBI" id="CHEBI:30616"/>
        <dbReference type="ChEBI" id="CHEBI:61977"/>
        <dbReference type="ChEBI" id="CHEBI:456216"/>
        <dbReference type="EC" id="2.7.11.17"/>
    </reaction>
</comment>
<evidence type="ECO:0000313" key="15">
    <source>
        <dbReference type="Proteomes" id="UP000001819"/>
    </source>
</evidence>
<dbReference type="Proteomes" id="UP000001819">
    <property type="component" value="Chromosome 2"/>
</dbReference>
<dbReference type="GO" id="GO:0004683">
    <property type="term" value="F:calcium/calmodulin-dependent protein kinase activity"/>
    <property type="evidence" value="ECO:0007669"/>
    <property type="project" value="UniProtKB-EC"/>
</dbReference>
<reference evidence="15" key="1">
    <citation type="submission" date="2024-06" db="UniProtKB">
        <authorList>
            <consortium name="RefSeq"/>
        </authorList>
    </citation>
    <scope>NUCLEOTIDE SEQUENCE [LARGE SCALE GENOMIC DNA]</scope>
    <source>
        <strain evidence="15">MV2-25</strain>
    </source>
</reference>
<dbReference type="FunFam" id="1.10.510.10:FF:002487">
    <property type="entry name" value="RE68077p"/>
    <property type="match status" value="1"/>
</dbReference>
<feature type="region of interest" description="Disordered" evidence="13">
    <location>
        <begin position="1"/>
        <end position="36"/>
    </location>
</feature>
<evidence type="ECO:0000256" key="12">
    <source>
        <dbReference type="PROSITE-ProRule" id="PRU10141"/>
    </source>
</evidence>
<dbReference type="InterPro" id="IPR008271">
    <property type="entry name" value="Ser/Thr_kinase_AS"/>
</dbReference>
<dbReference type="GO" id="GO:0005634">
    <property type="term" value="C:nucleus"/>
    <property type="evidence" value="ECO:0007669"/>
    <property type="project" value="UniProtKB-ARBA"/>
</dbReference>
<feature type="region of interest" description="Disordered" evidence="13">
    <location>
        <begin position="82"/>
        <end position="106"/>
    </location>
</feature>
<dbReference type="Gene3D" id="1.10.510.10">
    <property type="entry name" value="Transferase(Phosphotransferase) domain 1"/>
    <property type="match status" value="1"/>
</dbReference>
<feature type="compositionally biased region" description="Low complexity" evidence="13">
    <location>
        <begin position="280"/>
        <end position="291"/>
    </location>
</feature>